<reference evidence="1 2" key="1">
    <citation type="journal article" date="2013" name="PLoS Pathog.">
        <title>Genomic analysis of the Kiwifruit pathogen Pseudomonas syringae pv. actinidiae provides insight into the origins of an emergent plant disease.</title>
        <authorList>
            <person name="McCann H.C."/>
            <person name="Rikkerink E.H."/>
            <person name="Bertels F."/>
            <person name="Fiers M."/>
            <person name="Lu A."/>
            <person name="Rees-George J."/>
            <person name="Andersen M.T."/>
            <person name="Gleave A.P."/>
            <person name="Haubold B."/>
            <person name="Wohlers M.W."/>
            <person name="Guttman D.S."/>
            <person name="Wang P.W."/>
            <person name="Straub C."/>
            <person name="Vanneste J.L."/>
            <person name="Rainey P.B."/>
            <person name="Templeton M.D."/>
        </authorList>
    </citation>
    <scope>NUCLEOTIDE SEQUENCE [LARGE SCALE GENOMIC DNA]</scope>
    <source>
        <strain evidence="1 2">ICMP 19096</strain>
    </source>
</reference>
<feature type="non-terminal residue" evidence="1">
    <location>
        <position position="1"/>
    </location>
</feature>
<keyword evidence="1" id="KW-0282">Flagellum</keyword>
<comment type="caution">
    <text evidence="1">The sequence shown here is derived from an EMBL/GenBank/DDBJ whole genome shotgun (WGS) entry which is preliminary data.</text>
</comment>
<evidence type="ECO:0000313" key="2">
    <source>
        <dbReference type="Proteomes" id="UP000018849"/>
    </source>
</evidence>
<dbReference type="Proteomes" id="UP000018849">
    <property type="component" value="Unassembled WGS sequence"/>
</dbReference>
<name>A0A656JR74_PSESF</name>
<gene>
    <name evidence="1" type="primary">motB</name>
    <name evidence="1" type="ORF">A245_30673</name>
</gene>
<dbReference type="AlphaFoldDB" id="A0A656JR74"/>
<protein>
    <submittedName>
        <fullName evidence="1">Flagellar motor protein MotB</fullName>
    </submittedName>
</protein>
<proteinExistence type="predicted"/>
<keyword evidence="1" id="KW-0969">Cilium</keyword>
<accession>A0A656JR74</accession>
<dbReference type="EMBL" id="AOKF01002604">
    <property type="protein sequence ID" value="EPN47626.1"/>
    <property type="molecule type" value="Genomic_DNA"/>
</dbReference>
<keyword evidence="1" id="KW-0966">Cell projection</keyword>
<evidence type="ECO:0000313" key="1">
    <source>
        <dbReference type="EMBL" id="EPN47626.1"/>
    </source>
</evidence>
<sequence>PVDPQAYAQPHEIRQKLNIFDEGKLRVEPAQN</sequence>
<organism evidence="1 2">
    <name type="scientific">Pseudomonas syringae pv. actinidiae ICMP 19096</name>
    <dbReference type="NCBI Taxonomy" id="1194405"/>
    <lineage>
        <taxon>Bacteria</taxon>
        <taxon>Pseudomonadati</taxon>
        <taxon>Pseudomonadota</taxon>
        <taxon>Gammaproteobacteria</taxon>
        <taxon>Pseudomonadales</taxon>
        <taxon>Pseudomonadaceae</taxon>
        <taxon>Pseudomonas</taxon>
        <taxon>Pseudomonas syringae</taxon>
    </lineage>
</organism>